<proteinExistence type="predicted"/>
<feature type="coiled-coil region" evidence="1">
    <location>
        <begin position="561"/>
        <end position="595"/>
    </location>
</feature>
<dbReference type="SMART" id="SM00164">
    <property type="entry name" value="TBC"/>
    <property type="match status" value="1"/>
</dbReference>
<feature type="compositionally biased region" description="Pro residues" evidence="2">
    <location>
        <begin position="894"/>
        <end position="933"/>
    </location>
</feature>
<dbReference type="EMBL" id="JAKCXM010000002">
    <property type="protein sequence ID" value="KAJ0409879.1"/>
    <property type="molecule type" value="Genomic_DNA"/>
</dbReference>
<dbReference type="PANTHER" id="PTHR47219">
    <property type="entry name" value="RAB GTPASE-ACTIVATING PROTEIN 1-LIKE"/>
    <property type="match status" value="1"/>
</dbReference>
<feature type="region of interest" description="Disordered" evidence="2">
    <location>
        <begin position="883"/>
        <end position="957"/>
    </location>
</feature>
<evidence type="ECO:0000256" key="1">
    <source>
        <dbReference type="SAM" id="Coils"/>
    </source>
</evidence>
<comment type="caution">
    <text evidence="4">The sequence shown here is derived from an EMBL/GenBank/DDBJ whole genome shotgun (WGS) entry which is preliminary data.</text>
</comment>
<evidence type="ECO:0000259" key="3">
    <source>
        <dbReference type="PROSITE" id="PS50086"/>
    </source>
</evidence>
<evidence type="ECO:0000256" key="2">
    <source>
        <dbReference type="SAM" id="MobiDB-lite"/>
    </source>
</evidence>
<feature type="domain" description="Rab-GAP TBC" evidence="3">
    <location>
        <begin position="68"/>
        <end position="286"/>
    </location>
</feature>
<evidence type="ECO:0000313" key="4">
    <source>
        <dbReference type="EMBL" id="KAJ0409879.1"/>
    </source>
</evidence>
<accession>A0AAD5MBQ1</accession>
<reference evidence="4" key="1">
    <citation type="submission" date="2021-12" db="EMBL/GenBank/DDBJ databases">
        <title>Prjna785345.</title>
        <authorList>
            <person name="Rujirawat T."/>
            <person name="Krajaejun T."/>
        </authorList>
    </citation>
    <scope>NUCLEOTIDE SEQUENCE</scope>
    <source>
        <strain evidence="4">Pi057C3</strain>
    </source>
</reference>
<dbReference type="PANTHER" id="PTHR47219:SF9">
    <property type="entry name" value="GTPASE ACTIVATING PROTEIN AND CENTROSOME-ASSOCIATED, ISOFORM B"/>
    <property type="match status" value="1"/>
</dbReference>
<dbReference type="InterPro" id="IPR000195">
    <property type="entry name" value="Rab-GAP-TBC_dom"/>
</dbReference>
<protein>
    <recommendedName>
        <fullName evidence="3">Rab-GAP TBC domain-containing protein</fullName>
    </recommendedName>
</protein>
<dbReference type="SUPFAM" id="SSF47923">
    <property type="entry name" value="Ypt/Rab-GAP domain of gyp1p"/>
    <property type="match status" value="2"/>
</dbReference>
<keyword evidence="1" id="KW-0175">Coiled coil</keyword>
<dbReference type="PROSITE" id="PS50086">
    <property type="entry name" value="TBC_RABGAP"/>
    <property type="match status" value="1"/>
</dbReference>
<name>A0AAD5MBQ1_PYTIN</name>
<dbReference type="GO" id="GO:0031267">
    <property type="term" value="F:small GTPase binding"/>
    <property type="evidence" value="ECO:0007669"/>
    <property type="project" value="TreeGrafter"/>
</dbReference>
<dbReference type="InterPro" id="IPR050302">
    <property type="entry name" value="Rab_GAP_TBC_domain"/>
</dbReference>
<gene>
    <name evidence="4" type="ORF">P43SY_005773</name>
</gene>
<dbReference type="Pfam" id="PF00566">
    <property type="entry name" value="RabGAP-TBC"/>
    <property type="match status" value="1"/>
</dbReference>
<dbReference type="InterPro" id="IPR035969">
    <property type="entry name" value="Rab-GAP_TBC_sf"/>
</dbReference>
<keyword evidence="5" id="KW-1185">Reference proteome</keyword>
<dbReference type="AlphaFoldDB" id="A0AAD5MBQ1"/>
<dbReference type="Proteomes" id="UP001209570">
    <property type="component" value="Unassembled WGS sequence"/>
</dbReference>
<dbReference type="GO" id="GO:0005096">
    <property type="term" value="F:GTPase activator activity"/>
    <property type="evidence" value="ECO:0007669"/>
    <property type="project" value="TreeGrafter"/>
</dbReference>
<evidence type="ECO:0000313" key="5">
    <source>
        <dbReference type="Proteomes" id="UP001209570"/>
    </source>
</evidence>
<organism evidence="4 5">
    <name type="scientific">Pythium insidiosum</name>
    <name type="common">Pythiosis disease agent</name>
    <dbReference type="NCBI Taxonomy" id="114742"/>
    <lineage>
        <taxon>Eukaryota</taxon>
        <taxon>Sar</taxon>
        <taxon>Stramenopiles</taxon>
        <taxon>Oomycota</taxon>
        <taxon>Peronosporomycetes</taxon>
        <taxon>Pythiales</taxon>
        <taxon>Pythiaceae</taxon>
        <taxon>Pythium</taxon>
    </lineage>
</organism>
<dbReference type="Gene3D" id="1.10.8.270">
    <property type="entry name" value="putative rabgap domain of human tbc1 domain family member 14 like domains"/>
    <property type="match status" value="1"/>
</dbReference>
<sequence>MNMTMRRQLAELLAVDETAPLAPRVLVFIAARDLLDVDGVDALARTSPSLQQQIAALKLRRRTVRRQGFPPARRITHWLQSVDVATLVEDARGARVSSAQSPSPSRLLELLGLGSFGDAVALDTTGLDGEISRDVDRTFPMLPFFASHGDGQRQLANVLKAVACQEPDVAYCQGMNYVAAALLLLSTTTAPPAQWNPQEAAFWLLVALIRRRGMHDVWKAKMPGLSWCIYLYQQLLRRYFYDLHSHLRNIGMHPSLIATQWFATLFARVLSMDSLVRVWDLVLLDGWKMVFRVALAITAFLRPKILHLGMEECSEYFRSNPKLELEQLRPDDLIASAFSFKVTRTMLVQIDEERTLEYLRLRLQAAPISVEHSLLFPMLDEDGSFKKKETLEYIRTQLQQFDSDTAGDMSVLRKKIETIDRTVATATSKLNQHSYALNELNQHSYALNEVSFALQEQLTMRRKLRARFDATISHAISRASSPSSARSGQRESGRQSFFKTWLPSPASTLNYVQSSMAVCFERAARLPVLSRANGDGEMEEEQDDVLTDEQARNLRHLEILVPSLAAELNALIRRLAESQRELRVVQQRFDRAARRCQVAQVELEEAQTFKDRLADQMLQIILETERQKNHKMQQLFAQVDGDVASTPQASARQSPHLSGSRPQTARRARLIVRFACSSMGLFKLLASTALAAAALASMATVRVDAHAFLLLPKAEFTTDKKNFYAFVVDGDKVPPFSSYTTGDAEKNSQGFKANYKRLNPPSLKQFILQHQVRATGSDIPAGGTAECGFSKPNIAPLPVPDHLEFGNYNLNNPSGLHPGPCEAWCDNDIVVPFTEDCRTLFQKPIPYDKAKCLGKSRLTFYWLATHFAPFQVYIGCAPLQGGRPSGGNGTTPATPTPTSRPQPNPNPNPNPPQPTSQPKPQPRPGRNPSPRPRPIASDATPAPAPAPSKNKCNRRRD</sequence>
<dbReference type="Gene3D" id="1.10.472.80">
    <property type="entry name" value="Ypt/Rab-GAP domain of gyp1p, domain 3"/>
    <property type="match status" value="1"/>
</dbReference>